<dbReference type="EMBL" id="CM000624">
    <property type="protein sequence ID" value="EEC44416.1"/>
    <property type="molecule type" value="Genomic_DNA"/>
</dbReference>
<keyword evidence="3" id="KW-1185">Reference proteome</keyword>
<feature type="region of interest" description="Disordered" evidence="1">
    <location>
        <begin position="318"/>
        <end position="400"/>
    </location>
</feature>
<evidence type="ECO:0000256" key="1">
    <source>
        <dbReference type="SAM" id="MobiDB-lite"/>
    </source>
</evidence>
<gene>
    <name evidence="2" type="ORF">PHATRDRAFT_40189</name>
</gene>
<dbReference type="RefSeq" id="XP_002184238.1">
    <property type="nucleotide sequence ID" value="XM_002184202.1"/>
</dbReference>
<dbReference type="AlphaFoldDB" id="B7GAQ7"/>
<reference evidence="2 3" key="1">
    <citation type="journal article" date="2008" name="Nature">
        <title>The Phaeodactylum genome reveals the evolutionary history of diatom genomes.</title>
        <authorList>
            <person name="Bowler C."/>
            <person name="Allen A.E."/>
            <person name="Badger J.H."/>
            <person name="Grimwood J."/>
            <person name="Jabbari K."/>
            <person name="Kuo A."/>
            <person name="Maheswari U."/>
            <person name="Martens C."/>
            <person name="Maumus F."/>
            <person name="Otillar R.P."/>
            <person name="Rayko E."/>
            <person name="Salamov A."/>
            <person name="Vandepoele K."/>
            <person name="Beszteri B."/>
            <person name="Gruber A."/>
            <person name="Heijde M."/>
            <person name="Katinka M."/>
            <person name="Mock T."/>
            <person name="Valentin K."/>
            <person name="Verret F."/>
            <person name="Berges J.A."/>
            <person name="Brownlee C."/>
            <person name="Cadoret J.P."/>
            <person name="Chiovitti A."/>
            <person name="Choi C.J."/>
            <person name="Coesel S."/>
            <person name="De Martino A."/>
            <person name="Detter J.C."/>
            <person name="Durkin C."/>
            <person name="Falciatore A."/>
            <person name="Fournet J."/>
            <person name="Haruta M."/>
            <person name="Huysman M.J."/>
            <person name="Jenkins B.D."/>
            <person name="Jiroutova K."/>
            <person name="Jorgensen R.E."/>
            <person name="Joubert Y."/>
            <person name="Kaplan A."/>
            <person name="Kroger N."/>
            <person name="Kroth P.G."/>
            <person name="La Roche J."/>
            <person name="Lindquist E."/>
            <person name="Lommer M."/>
            <person name="Martin-Jezequel V."/>
            <person name="Lopez P.J."/>
            <person name="Lucas S."/>
            <person name="Mangogna M."/>
            <person name="McGinnis K."/>
            <person name="Medlin L.K."/>
            <person name="Montsant A."/>
            <person name="Oudot-Le Secq M.P."/>
            <person name="Napoli C."/>
            <person name="Obornik M."/>
            <person name="Parker M.S."/>
            <person name="Petit J.L."/>
            <person name="Porcel B.M."/>
            <person name="Poulsen N."/>
            <person name="Robison M."/>
            <person name="Rychlewski L."/>
            <person name="Rynearson T.A."/>
            <person name="Schmutz J."/>
            <person name="Shapiro H."/>
            <person name="Siaut M."/>
            <person name="Stanley M."/>
            <person name="Sussman M.R."/>
            <person name="Taylor A.R."/>
            <person name="Vardi A."/>
            <person name="von Dassow P."/>
            <person name="Vyverman W."/>
            <person name="Willis A."/>
            <person name="Wyrwicz L.S."/>
            <person name="Rokhsar D.S."/>
            <person name="Weissenbach J."/>
            <person name="Armbrust E.V."/>
            <person name="Green B.R."/>
            <person name="Van de Peer Y."/>
            <person name="Grigoriev I.V."/>
        </authorList>
    </citation>
    <scope>NUCLEOTIDE SEQUENCE [LARGE SCALE GENOMIC DNA]</scope>
    <source>
        <strain evidence="2 3">CCAP 1055/1</strain>
    </source>
</reference>
<sequence length="400" mass="45387">MSPPCKYIEFWSGERQNESHKGVVPTSFDQPPAMQTFTRDPVGIEELPFATELDKVNGSTRPGQGQGNTYIAPSENTRKRKYVQDNDHLVTTKMQKVSHNVVVFPTHAPRENTLKRKYVQDNDQLESRKRQKVSHAFVFPATVPHENTSQRKIQDTNLLESRKKQKEHLTFASTVVVRTPMVMTDLQKKRKQRMAKNKQRMALMTGFKPRTWKNEMELFEEQWLQKRQLCAKTDGPTQPVEPEQYTAPDCELTTSLPPPPPPPVVAVVDSVVVAVVDSVVAGEADDDSSHNTEDEVEATVPEEATTVPEEAATLHWRLPVQQQQQQRRRRRNQQVTNARGQEQGPGTEFPSNFALADDANVEDDTRKRVARQAKAATRMVQRPSLYFGPARQGAMLSAER</sequence>
<name>B7GAQ7_PHATC</name>
<dbReference type="KEGG" id="pti:PHATRDRAFT_40189"/>
<dbReference type="Proteomes" id="UP000000759">
    <property type="component" value="Chromosome 22"/>
</dbReference>
<dbReference type="GeneID" id="7195944"/>
<protein>
    <submittedName>
        <fullName evidence="2">Uncharacterized protein</fullName>
    </submittedName>
</protein>
<feature type="compositionally biased region" description="Polar residues" evidence="1">
    <location>
        <begin position="57"/>
        <end position="75"/>
    </location>
</feature>
<reference evidence="3" key="2">
    <citation type="submission" date="2008-08" db="EMBL/GenBank/DDBJ databases">
        <authorList>
            <consortium name="Diatom Consortium"/>
            <person name="Grigoriev I."/>
            <person name="Grimwood J."/>
            <person name="Kuo A."/>
            <person name="Otillar R.P."/>
            <person name="Salamov A."/>
            <person name="Detter J.C."/>
            <person name="Lindquist E."/>
            <person name="Shapiro H."/>
            <person name="Lucas S."/>
            <person name="Glavina del Rio T."/>
            <person name="Pitluck S."/>
            <person name="Rokhsar D."/>
            <person name="Bowler C."/>
        </authorList>
    </citation>
    <scope>GENOME REANNOTATION</scope>
    <source>
        <strain evidence="3">CCAP 1055/1</strain>
    </source>
</reference>
<dbReference type="InParanoid" id="B7GAQ7"/>
<dbReference type="PaxDb" id="2850-Phatr40189"/>
<proteinExistence type="predicted"/>
<feature type="region of interest" description="Disordered" evidence="1">
    <location>
        <begin position="56"/>
        <end position="75"/>
    </location>
</feature>
<accession>B7GAQ7</accession>
<evidence type="ECO:0000313" key="2">
    <source>
        <dbReference type="EMBL" id="EEC44416.1"/>
    </source>
</evidence>
<feature type="region of interest" description="Disordered" evidence="1">
    <location>
        <begin position="281"/>
        <end position="304"/>
    </location>
</feature>
<organism evidence="2 3">
    <name type="scientific">Phaeodactylum tricornutum (strain CCAP 1055/1)</name>
    <dbReference type="NCBI Taxonomy" id="556484"/>
    <lineage>
        <taxon>Eukaryota</taxon>
        <taxon>Sar</taxon>
        <taxon>Stramenopiles</taxon>
        <taxon>Ochrophyta</taxon>
        <taxon>Bacillariophyta</taxon>
        <taxon>Bacillariophyceae</taxon>
        <taxon>Bacillariophycidae</taxon>
        <taxon>Naviculales</taxon>
        <taxon>Phaeodactylaceae</taxon>
        <taxon>Phaeodactylum</taxon>
    </lineage>
</organism>
<evidence type="ECO:0000313" key="3">
    <source>
        <dbReference type="Proteomes" id="UP000000759"/>
    </source>
</evidence>